<dbReference type="InterPro" id="IPR052021">
    <property type="entry name" value="Type-I_RS_S_subunit"/>
</dbReference>
<sequence length="210" mass="24090">MQQLFPENKQKHPSIRFKNFYKEWEQRKLENISDETYGGGTPKTSIDEYWQGDLPWIQSSDLKIDKLSGVVPTKFITEDAIRNSATKIIPENSIAVVTRVGVGKLSLIPFSYATSQDFLSFSGLSINNEFGLYSLYLLLQRKLNNIQGTSIKGITKSDLLNDIIQVPLESEEQTKIGNFFKQLDETITLQERKLSKLKEIKKSFLQKMFI</sequence>
<dbReference type="PANTHER" id="PTHR30408:SF12">
    <property type="entry name" value="TYPE I RESTRICTION ENZYME MJAVIII SPECIFICITY SUBUNIT"/>
    <property type="match status" value="1"/>
</dbReference>
<evidence type="ECO:0000259" key="4">
    <source>
        <dbReference type="Pfam" id="PF01420"/>
    </source>
</evidence>
<evidence type="ECO:0000313" key="5">
    <source>
        <dbReference type="EMBL" id="NKC69354.1"/>
    </source>
</evidence>
<reference evidence="5 6" key="1">
    <citation type="submission" date="2020-03" db="EMBL/GenBank/DDBJ databases">
        <title>Bacterial samples isolated from urine from healthy bovine heifers (Gyr breed).</title>
        <authorList>
            <person name="Giannattasio-Ferraz S."/>
            <person name="Maskeri L."/>
            <person name="Penido A."/>
            <person name="Barbosa-Stancioli E.F."/>
            <person name="Putonti C."/>
        </authorList>
    </citation>
    <scope>NUCLEOTIDE SEQUENCE [LARGE SCALE GENOMIC DNA]</scope>
    <source>
        <strain evidence="5 6">UFMG-H7</strain>
    </source>
</reference>
<keyword evidence="3" id="KW-0238">DNA-binding</keyword>
<dbReference type="GO" id="GO:0009307">
    <property type="term" value="P:DNA restriction-modification system"/>
    <property type="evidence" value="ECO:0007669"/>
    <property type="project" value="UniProtKB-KW"/>
</dbReference>
<dbReference type="EMBL" id="JAAVMB010000034">
    <property type="protein sequence ID" value="NKC69354.1"/>
    <property type="molecule type" value="Genomic_DNA"/>
</dbReference>
<proteinExistence type="inferred from homology"/>
<dbReference type="Proteomes" id="UP000521358">
    <property type="component" value="Unassembled WGS sequence"/>
</dbReference>
<dbReference type="InterPro" id="IPR000055">
    <property type="entry name" value="Restrct_endonuc_typeI_TRD"/>
</dbReference>
<comment type="similarity">
    <text evidence="1">Belongs to the type-I restriction system S methylase family.</text>
</comment>
<organism evidence="5 6">
    <name type="scientific">Vagococcus fluvialis</name>
    <dbReference type="NCBI Taxonomy" id="2738"/>
    <lineage>
        <taxon>Bacteria</taxon>
        <taxon>Bacillati</taxon>
        <taxon>Bacillota</taxon>
        <taxon>Bacilli</taxon>
        <taxon>Lactobacillales</taxon>
        <taxon>Enterococcaceae</taxon>
        <taxon>Vagococcus</taxon>
    </lineage>
</organism>
<dbReference type="Gene3D" id="3.90.220.20">
    <property type="entry name" value="DNA methylase specificity domains"/>
    <property type="match status" value="1"/>
</dbReference>
<dbReference type="GO" id="GO:0003677">
    <property type="term" value="F:DNA binding"/>
    <property type="evidence" value="ECO:0007669"/>
    <property type="project" value="UniProtKB-KW"/>
</dbReference>
<dbReference type="PANTHER" id="PTHR30408">
    <property type="entry name" value="TYPE-1 RESTRICTION ENZYME ECOKI SPECIFICITY PROTEIN"/>
    <property type="match status" value="1"/>
</dbReference>
<gene>
    <name evidence="5" type="ORF">HED35_14875</name>
</gene>
<protein>
    <recommendedName>
        <fullName evidence="4">Type I restriction modification DNA specificity domain-containing protein</fullName>
    </recommendedName>
</protein>
<dbReference type="CDD" id="cd17513">
    <property type="entry name" value="RMtype1_S_AveSPN6ORF1907P_TRD2-CR2_like"/>
    <property type="match status" value="1"/>
</dbReference>
<keyword evidence="2" id="KW-0680">Restriction system</keyword>
<feature type="domain" description="Type I restriction modification DNA specificity" evidence="4">
    <location>
        <begin position="22"/>
        <end position="198"/>
    </location>
</feature>
<dbReference type="Gene3D" id="1.10.287.1120">
    <property type="entry name" value="Bipartite methylase S protein"/>
    <property type="match status" value="1"/>
</dbReference>
<evidence type="ECO:0000256" key="3">
    <source>
        <dbReference type="ARBA" id="ARBA00023125"/>
    </source>
</evidence>
<dbReference type="Pfam" id="PF01420">
    <property type="entry name" value="Methylase_S"/>
    <property type="match status" value="1"/>
</dbReference>
<accession>A0A7X6I4M7</accession>
<name>A0A7X6I4M7_9ENTE</name>
<evidence type="ECO:0000256" key="2">
    <source>
        <dbReference type="ARBA" id="ARBA00022747"/>
    </source>
</evidence>
<evidence type="ECO:0000256" key="1">
    <source>
        <dbReference type="ARBA" id="ARBA00010923"/>
    </source>
</evidence>
<evidence type="ECO:0000313" key="6">
    <source>
        <dbReference type="Proteomes" id="UP000521358"/>
    </source>
</evidence>
<dbReference type="SUPFAM" id="SSF116734">
    <property type="entry name" value="DNA methylase specificity domain"/>
    <property type="match status" value="1"/>
</dbReference>
<comment type="caution">
    <text evidence="5">The sequence shown here is derived from an EMBL/GenBank/DDBJ whole genome shotgun (WGS) entry which is preliminary data.</text>
</comment>
<dbReference type="InterPro" id="IPR044946">
    <property type="entry name" value="Restrct_endonuc_typeI_TRD_sf"/>
</dbReference>
<dbReference type="AlphaFoldDB" id="A0A7X6I4M7"/>